<organism evidence="1">
    <name type="scientific">Candidatus Kentrum sp. TUN</name>
    <dbReference type="NCBI Taxonomy" id="2126343"/>
    <lineage>
        <taxon>Bacteria</taxon>
        <taxon>Pseudomonadati</taxon>
        <taxon>Pseudomonadota</taxon>
        <taxon>Gammaproteobacteria</taxon>
        <taxon>Candidatus Kentrum</taxon>
    </lineage>
</organism>
<name>A0A451A0Z1_9GAMM</name>
<gene>
    <name evidence="1" type="ORF">BECKTUN1418D_GA0071000_11071</name>
</gene>
<evidence type="ECO:0000313" key="1">
    <source>
        <dbReference type="EMBL" id="VFK59699.1"/>
    </source>
</evidence>
<reference evidence="1" key="1">
    <citation type="submission" date="2019-02" db="EMBL/GenBank/DDBJ databases">
        <authorList>
            <person name="Gruber-Vodicka R. H."/>
            <person name="Seah K. B. B."/>
        </authorList>
    </citation>
    <scope>NUCLEOTIDE SEQUENCE</scope>
    <source>
        <strain evidence="1">BECK_BY1</strain>
    </source>
</reference>
<dbReference type="Gene3D" id="3.40.630.30">
    <property type="match status" value="1"/>
</dbReference>
<evidence type="ECO:0008006" key="2">
    <source>
        <dbReference type="Google" id="ProtNLM"/>
    </source>
</evidence>
<accession>A0A451A0Z1</accession>
<dbReference type="AlphaFoldDB" id="A0A451A0Z1"/>
<sequence length="91" mass="10127">MLKVQSLTGDHDRNGFNCSVDSLNLWLRKTARQHQAKGISRTFVAPPASLEAVMFYRACGFSVPGGFGSALFCPKGHYVLFPDRNRHSSRL</sequence>
<dbReference type="EMBL" id="CAADFX010000107">
    <property type="protein sequence ID" value="VFK59699.1"/>
    <property type="molecule type" value="Genomic_DNA"/>
</dbReference>
<proteinExistence type="predicted"/>
<protein>
    <recommendedName>
        <fullName evidence="2">Acetyltransferase (GNAT) domain-containing protein</fullName>
    </recommendedName>
</protein>